<evidence type="ECO:0000256" key="5">
    <source>
        <dbReference type="NCBIfam" id="TIGR02228"/>
    </source>
</evidence>
<dbReference type="InterPro" id="IPR036286">
    <property type="entry name" value="LexA/Signal_pep-like_sf"/>
</dbReference>
<dbReference type="EMBL" id="QXGH01000017">
    <property type="protein sequence ID" value="RHW26570.1"/>
    <property type="molecule type" value="Genomic_DNA"/>
</dbReference>
<evidence type="ECO:0000313" key="7">
    <source>
        <dbReference type="Proteomes" id="UP000283644"/>
    </source>
</evidence>
<protein>
    <recommendedName>
        <fullName evidence="5">Signal peptidase I</fullName>
        <ecNumber evidence="5">3.4.21.89</ecNumber>
    </recommendedName>
</protein>
<dbReference type="InterPro" id="IPR019533">
    <property type="entry name" value="Peptidase_S26"/>
</dbReference>
<organism evidence="6 7">
    <name type="scientific">Nocardioides immobilis</name>
    <dbReference type="NCBI Taxonomy" id="2049295"/>
    <lineage>
        <taxon>Bacteria</taxon>
        <taxon>Bacillati</taxon>
        <taxon>Actinomycetota</taxon>
        <taxon>Actinomycetes</taxon>
        <taxon>Propionibacteriales</taxon>
        <taxon>Nocardioidaceae</taxon>
        <taxon>Nocardioides</taxon>
    </lineage>
</organism>
<keyword evidence="7" id="KW-1185">Reference proteome</keyword>
<evidence type="ECO:0000256" key="3">
    <source>
        <dbReference type="ARBA" id="ARBA00022989"/>
    </source>
</evidence>
<keyword evidence="2" id="KW-0812">Transmembrane</keyword>
<reference evidence="6 7" key="1">
    <citation type="submission" date="2018-09" db="EMBL/GenBank/DDBJ databases">
        <title>Genome sequencing of Nocardioides immobilis CCTCC AB 2017083 for comparison to Nocardioides silvaticus.</title>
        <authorList>
            <person name="Li C."/>
            <person name="Wang G."/>
        </authorList>
    </citation>
    <scope>NUCLEOTIDE SEQUENCE [LARGE SCALE GENOMIC DNA]</scope>
    <source>
        <strain evidence="6 7">CCTCC AB 2017083</strain>
    </source>
</reference>
<dbReference type="SUPFAM" id="SSF51306">
    <property type="entry name" value="LexA/Signal peptidase"/>
    <property type="match status" value="1"/>
</dbReference>
<name>A0A417Y1N0_9ACTN</name>
<evidence type="ECO:0000313" key="6">
    <source>
        <dbReference type="EMBL" id="RHW26570.1"/>
    </source>
</evidence>
<dbReference type="GO" id="GO:0006465">
    <property type="term" value="P:signal peptide processing"/>
    <property type="evidence" value="ECO:0007669"/>
    <property type="project" value="UniProtKB-UniRule"/>
</dbReference>
<proteinExistence type="predicted"/>
<evidence type="ECO:0000256" key="4">
    <source>
        <dbReference type="ARBA" id="ARBA00023136"/>
    </source>
</evidence>
<keyword evidence="3" id="KW-1133">Transmembrane helix</keyword>
<dbReference type="AlphaFoldDB" id="A0A417Y1N0"/>
<dbReference type="InterPro" id="IPR001733">
    <property type="entry name" value="Peptidase_S26B"/>
</dbReference>
<dbReference type="GO" id="GO:0009003">
    <property type="term" value="F:signal peptidase activity"/>
    <property type="evidence" value="ECO:0007669"/>
    <property type="project" value="UniProtKB-EC"/>
</dbReference>
<keyword evidence="4" id="KW-0472">Membrane</keyword>
<dbReference type="GO" id="GO:0016020">
    <property type="term" value="C:membrane"/>
    <property type="evidence" value="ECO:0007669"/>
    <property type="project" value="UniProtKB-SubCell"/>
</dbReference>
<dbReference type="EC" id="3.4.21.89" evidence="5"/>
<comment type="subcellular location">
    <subcellularLocation>
        <location evidence="1">Membrane</location>
    </subcellularLocation>
</comment>
<dbReference type="NCBIfam" id="TIGR02228">
    <property type="entry name" value="sigpep_I_arch"/>
    <property type="match status" value="1"/>
</dbReference>
<evidence type="ECO:0000256" key="2">
    <source>
        <dbReference type="ARBA" id="ARBA00022692"/>
    </source>
</evidence>
<dbReference type="Proteomes" id="UP000283644">
    <property type="component" value="Unassembled WGS sequence"/>
</dbReference>
<sequence length="173" mass="18265">MLVAVTLTAAAYLVPSLLGYERYVITGGSMSGAIERGSVVFSRAVPAEDLRVGDVITYQPPAESGVTTLVTHRIVRIGRDDVGRQVLRTQGDANPDPDPWRFTLTDDEQAVVQVSVPYVGYALIALADRDTRMLVIGVPAGLVGLVSLGQLVGALRSRLRPPAGTTVVTAGPL</sequence>
<gene>
    <name evidence="6" type="ORF">D0Z08_14350</name>
</gene>
<dbReference type="GO" id="GO:0004252">
    <property type="term" value="F:serine-type endopeptidase activity"/>
    <property type="evidence" value="ECO:0007669"/>
    <property type="project" value="UniProtKB-UniRule"/>
</dbReference>
<dbReference type="CDD" id="cd06530">
    <property type="entry name" value="S26_SPase_I"/>
    <property type="match status" value="1"/>
</dbReference>
<accession>A0A417Y1N0</accession>
<keyword evidence="6" id="KW-0378">Hydrolase</keyword>
<dbReference type="OrthoDB" id="4315104at2"/>
<comment type="caution">
    <text evidence="6">The sequence shown here is derived from an EMBL/GenBank/DDBJ whole genome shotgun (WGS) entry which is preliminary data.</text>
</comment>
<evidence type="ECO:0000256" key="1">
    <source>
        <dbReference type="ARBA" id="ARBA00004370"/>
    </source>
</evidence>